<dbReference type="GO" id="GO:0005829">
    <property type="term" value="C:cytosol"/>
    <property type="evidence" value="ECO:0007669"/>
    <property type="project" value="TreeGrafter"/>
</dbReference>
<dbReference type="CDD" id="cd02651">
    <property type="entry name" value="nuc_hydro_IU_UC_XIUA"/>
    <property type="match status" value="1"/>
</dbReference>
<proteinExistence type="predicted"/>
<keyword evidence="5" id="KW-1185">Reference proteome</keyword>
<reference evidence="4 5" key="1">
    <citation type="submission" date="2017-01" db="EMBL/GenBank/DDBJ databases">
        <authorList>
            <person name="Mah S.A."/>
            <person name="Swanson W.J."/>
            <person name="Moy G.W."/>
            <person name="Vacquier V.D."/>
        </authorList>
    </citation>
    <scope>NUCLEOTIDE SEQUENCE [LARGE SCALE GENOMIC DNA]</scope>
    <source>
        <strain evidence="4 5">ASpG1</strain>
    </source>
</reference>
<dbReference type="GO" id="GO:0006152">
    <property type="term" value="P:purine nucleoside catabolic process"/>
    <property type="evidence" value="ECO:0007669"/>
    <property type="project" value="TreeGrafter"/>
</dbReference>
<organism evidence="4 5">
    <name type="scientific">Alkalispirochaeta americana</name>
    <dbReference type="NCBI Taxonomy" id="159291"/>
    <lineage>
        <taxon>Bacteria</taxon>
        <taxon>Pseudomonadati</taxon>
        <taxon>Spirochaetota</taxon>
        <taxon>Spirochaetia</taxon>
        <taxon>Spirochaetales</taxon>
        <taxon>Spirochaetaceae</taxon>
        <taxon>Alkalispirochaeta</taxon>
    </lineage>
</organism>
<sequence length="302" mass="31899">MVAIMLACASKSIKLLGVTTVAGNQEGHKTFENALRVLTLINRGDIPVARGADKPLLRDLIIAPEIHGSSGLDGAELPLPGVEPWPGHALDLLEKLILESPEKVTLVPTGPLTNIALLFLKNPAIKERIEQIVLMGGAALDSNFTPAAEFNIFVDPEAADVVFSAGLPLTMVGLDVTNKAVMTFSEIEELARLGGPVSSVAAPLLEFFAQANKDVFGIEGAPIHDALAVASVIDPSLLKAGHHHVAIETQGTHTRGRTVVDLYNITGEEPNVAVALEVNTPAFIAMLRRAFITLDEAVQGKG</sequence>
<dbReference type="Gene3D" id="3.90.245.10">
    <property type="entry name" value="Ribonucleoside hydrolase-like"/>
    <property type="match status" value="1"/>
</dbReference>
<dbReference type="Proteomes" id="UP000186400">
    <property type="component" value="Unassembled WGS sequence"/>
</dbReference>
<evidence type="ECO:0000313" key="4">
    <source>
        <dbReference type="EMBL" id="SIQ08175.1"/>
    </source>
</evidence>
<protein>
    <submittedName>
        <fullName evidence="4">Pyrimidine-specific ribonucleoside hydrolase</fullName>
    </submittedName>
</protein>
<accession>A0A1N6PV64</accession>
<dbReference type="GO" id="GO:0008477">
    <property type="term" value="F:purine nucleosidase activity"/>
    <property type="evidence" value="ECO:0007669"/>
    <property type="project" value="TreeGrafter"/>
</dbReference>
<gene>
    <name evidence="4" type="ORF">SAMN05920897_103147</name>
</gene>
<feature type="domain" description="Inosine/uridine-preferring nucleoside hydrolase" evidence="3">
    <location>
        <begin position="2"/>
        <end position="284"/>
    </location>
</feature>
<dbReference type="Pfam" id="PF01156">
    <property type="entry name" value="IU_nuc_hydro"/>
    <property type="match status" value="1"/>
</dbReference>
<dbReference type="SUPFAM" id="SSF53590">
    <property type="entry name" value="Nucleoside hydrolase"/>
    <property type="match status" value="1"/>
</dbReference>
<dbReference type="PANTHER" id="PTHR12304:SF4">
    <property type="entry name" value="URIDINE NUCLEOSIDASE"/>
    <property type="match status" value="1"/>
</dbReference>
<evidence type="ECO:0000256" key="1">
    <source>
        <dbReference type="ARBA" id="ARBA00022801"/>
    </source>
</evidence>
<dbReference type="InterPro" id="IPR023186">
    <property type="entry name" value="IUNH"/>
</dbReference>
<name>A0A1N6PV64_9SPIO</name>
<dbReference type="InterPro" id="IPR001910">
    <property type="entry name" value="Inosine/uridine_hydrolase_dom"/>
</dbReference>
<keyword evidence="1 4" id="KW-0378">Hydrolase</keyword>
<evidence type="ECO:0000313" key="5">
    <source>
        <dbReference type="Proteomes" id="UP000186400"/>
    </source>
</evidence>
<keyword evidence="2" id="KW-0326">Glycosidase</keyword>
<dbReference type="EMBL" id="FTMS01000003">
    <property type="protein sequence ID" value="SIQ08175.1"/>
    <property type="molecule type" value="Genomic_DNA"/>
</dbReference>
<dbReference type="InterPro" id="IPR036452">
    <property type="entry name" value="Ribo_hydro-like"/>
</dbReference>
<dbReference type="AlphaFoldDB" id="A0A1N6PV64"/>
<evidence type="ECO:0000259" key="3">
    <source>
        <dbReference type="Pfam" id="PF01156"/>
    </source>
</evidence>
<evidence type="ECO:0000256" key="2">
    <source>
        <dbReference type="ARBA" id="ARBA00023295"/>
    </source>
</evidence>
<dbReference type="STRING" id="159291.SAMN05920897_103147"/>
<dbReference type="OrthoDB" id="9797882at2"/>
<dbReference type="PANTHER" id="PTHR12304">
    <property type="entry name" value="INOSINE-URIDINE PREFERRING NUCLEOSIDE HYDROLASE"/>
    <property type="match status" value="1"/>
</dbReference>